<evidence type="ECO:0000256" key="3">
    <source>
        <dbReference type="ARBA" id="ARBA00022989"/>
    </source>
</evidence>
<keyword evidence="2 5" id="KW-0812">Transmembrane</keyword>
<evidence type="ECO:0000256" key="5">
    <source>
        <dbReference type="SAM" id="Phobius"/>
    </source>
</evidence>
<feature type="transmembrane region" description="Helical" evidence="5">
    <location>
        <begin position="166"/>
        <end position="187"/>
    </location>
</feature>
<dbReference type="InterPro" id="IPR001902">
    <property type="entry name" value="SLC26A/SulP_fam"/>
</dbReference>
<evidence type="ECO:0000313" key="7">
    <source>
        <dbReference type="EMBL" id="CAB4685590.1"/>
    </source>
</evidence>
<keyword evidence="4 5" id="KW-0472">Membrane</keyword>
<feature type="transmembrane region" description="Helical" evidence="5">
    <location>
        <begin position="46"/>
        <end position="67"/>
    </location>
</feature>
<dbReference type="Pfam" id="PF00916">
    <property type="entry name" value="Sulfate_transp"/>
    <property type="match status" value="1"/>
</dbReference>
<feature type="transmembrane region" description="Helical" evidence="5">
    <location>
        <begin position="330"/>
        <end position="359"/>
    </location>
</feature>
<keyword evidence="3 5" id="KW-1133">Transmembrane helix</keyword>
<reference evidence="7" key="1">
    <citation type="submission" date="2020-05" db="EMBL/GenBank/DDBJ databases">
        <authorList>
            <person name="Chiriac C."/>
            <person name="Salcher M."/>
            <person name="Ghai R."/>
            <person name="Kavagutti S V."/>
        </authorList>
    </citation>
    <scope>NUCLEOTIDE SEQUENCE</scope>
</reference>
<feature type="transmembrane region" description="Helical" evidence="5">
    <location>
        <begin position="287"/>
        <end position="310"/>
    </location>
</feature>
<feature type="transmembrane region" description="Helical" evidence="5">
    <location>
        <begin position="20"/>
        <end position="39"/>
    </location>
</feature>
<dbReference type="GO" id="GO:0016020">
    <property type="term" value="C:membrane"/>
    <property type="evidence" value="ECO:0007669"/>
    <property type="project" value="UniProtKB-SubCell"/>
</dbReference>
<dbReference type="PANTHER" id="PTHR11814">
    <property type="entry name" value="SULFATE TRANSPORTER"/>
    <property type="match status" value="1"/>
</dbReference>
<feature type="transmembrane region" description="Helical" evidence="5">
    <location>
        <begin position="121"/>
        <end position="146"/>
    </location>
</feature>
<feature type="transmembrane region" description="Helical" evidence="5">
    <location>
        <begin position="87"/>
        <end position="109"/>
    </location>
</feature>
<dbReference type="AlphaFoldDB" id="A0A6J6NG52"/>
<feature type="domain" description="SLC26A/SulP transporter" evidence="6">
    <location>
        <begin position="16"/>
        <end position="386"/>
    </location>
</feature>
<feature type="transmembrane region" description="Helical" evidence="5">
    <location>
        <begin position="199"/>
        <end position="224"/>
    </location>
</feature>
<name>A0A6J6NG52_9ZZZZ</name>
<comment type="subcellular location">
    <subcellularLocation>
        <location evidence="1">Membrane</location>
        <topology evidence="1">Multi-pass membrane protein</topology>
    </subcellularLocation>
</comment>
<accession>A0A6J6NG52</accession>
<dbReference type="InterPro" id="IPR011547">
    <property type="entry name" value="SLC26A/SulP_dom"/>
</dbReference>
<gene>
    <name evidence="7" type="ORF">UFOPK2576_00125</name>
</gene>
<feature type="transmembrane region" description="Helical" evidence="5">
    <location>
        <begin position="380"/>
        <end position="409"/>
    </location>
</feature>
<evidence type="ECO:0000256" key="1">
    <source>
        <dbReference type="ARBA" id="ARBA00004141"/>
    </source>
</evidence>
<evidence type="ECO:0000256" key="2">
    <source>
        <dbReference type="ARBA" id="ARBA00022692"/>
    </source>
</evidence>
<dbReference type="EMBL" id="CAEZXQ010000007">
    <property type="protein sequence ID" value="CAB4685590.1"/>
    <property type="molecule type" value="Genomic_DNA"/>
</dbReference>
<proteinExistence type="predicted"/>
<evidence type="ECO:0000259" key="6">
    <source>
        <dbReference type="Pfam" id="PF00916"/>
    </source>
</evidence>
<evidence type="ECO:0000256" key="4">
    <source>
        <dbReference type="ARBA" id="ARBA00023136"/>
    </source>
</evidence>
<sequence>MKILSRSDFPATRQIFVKDLISGVTVAIVALPLAIGFGITAGMSAAAGISTAIIAGFIAGLFGGSRFQVSGPTGAMTVVLIPVINKFGIAAIPTLGLMAGLIVIAMSLIRLGSLINKVPNCVVEGFTVGIAIVISLQQLPFAFGVIKGEGDRTLVVAIHTVQKAVAIGVHWQTLLVVFITLAIKFNIVKIVESFKIRMYFPASFSALLLTTLIVKAFDFNVATIGNIPRNVSTYTSPILSSGEYLSLITPALSIAVLVAIESLLSARVADDISNVPSDKKFQPNQELFGQGLATTLASVFGGMPATGAIARTNVNVRSGASTRLASMIHSVVLLVIVIFLAPIFSQIPSAAIAGVLIGTSFRIFNKASMLEIFKSSKSNIFIYIATAVVTVSVDLIWGIGFGIALYLLINLVKKSNS</sequence>
<feature type="transmembrane region" description="Helical" evidence="5">
    <location>
        <begin position="244"/>
        <end position="266"/>
    </location>
</feature>
<protein>
    <submittedName>
        <fullName evidence="7">Unannotated protein</fullName>
    </submittedName>
</protein>
<organism evidence="7">
    <name type="scientific">freshwater metagenome</name>
    <dbReference type="NCBI Taxonomy" id="449393"/>
    <lineage>
        <taxon>unclassified sequences</taxon>
        <taxon>metagenomes</taxon>
        <taxon>ecological metagenomes</taxon>
    </lineage>
</organism>
<dbReference type="GO" id="GO:0055085">
    <property type="term" value="P:transmembrane transport"/>
    <property type="evidence" value="ECO:0007669"/>
    <property type="project" value="InterPro"/>
</dbReference>